<dbReference type="OrthoDB" id="6499973at2759"/>
<evidence type="ECO:0000313" key="1">
    <source>
        <dbReference type="EMBL" id="EXM21445.1"/>
    </source>
</evidence>
<proteinExistence type="predicted"/>
<accession>X0MLL5</accession>
<organism evidence="1">
    <name type="scientific">Fusarium oxysporum f. sp. vasinfectum 25433</name>
    <dbReference type="NCBI Taxonomy" id="1089449"/>
    <lineage>
        <taxon>Eukaryota</taxon>
        <taxon>Fungi</taxon>
        <taxon>Dikarya</taxon>
        <taxon>Ascomycota</taxon>
        <taxon>Pezizomycotina</taxon>
        <taxon>Sordariomycetes</taxon>
        <taxon>Hypocreomycetidae</taxon>
        <taxon>Hypocreales</taxon>
        <taxon>Nectriaceae</taxon>
        <taxon>Fusarium</taxon>
        <taxon>Fusarium oxysporum species complex</taxon>
    </lineage>
</organism>
<reference evidence="1" key="1">
    <citation type="submission" date="2011-11" db="EMBL/GenBank/DDBJ databases">
        <title>The Genome Sequence of Fusarium oxysporum Cotton.</title>
        <authorList>
            <consortium name="The Broad Institute Genome Sequencing Platform"/>
            <person name="Ma L.-J."/>
            <person name="Gale L.R."/>
            <person name="Schwartz D.C."/>
            <person name="Zhou S."/>
            <person name="Corby-Kistler H."/>
            <person name="Young S.K."/>
            <person name="Zeng Q."/>
            <person name="Gargeya S."/>
            <person name="Fitzgerald M."/>
            <person name="Haas B."/>
            <person name="Abouelleil A."/>
            <person name="Alvarado L."/>
            <person name="Arachchi H.M."/>
            <person name="Berlin A."/>
            <person name="Brown A."/>
            <person name="Chapman S.B."/>
            <person name="Chen Z."/>
            <person name="Dunbar C."/>
            <person name="Freedman E."/>
            <person name="Gearin G."/>
            <person name="Goldberg J."/>
            <person name="Griggs A."/>
            <person name="Gujja S."/>
            <person name="Heiman D."/>
            <person name="Howarth C."/>
            <person name="Larson L."/>
            <person name="Lui A."/>
            <person name="MacDonald P.J.P."/>
            <person name="Montmayeur A."/>
            <person name="Murphy C."/>
            <person name="Neiman D."/>
            <person name="Pearson M."/>
            <person name="Priest M."/>
            <person name="Roberts A."/>
            <person name="Saif S."/>
            <person name="Shea T."/>
            <person name="Shenoy N."/>
            <person name="Sisk P."/>
            <person name="Stolte C."/>
            <person name="Sykes S."/>
            <person name="Wortman J."/>
            <person name="Nusbaum C."/>
            <person name="Birren B."/>
        </authorList>
    </citation>
    <scope>NUCLEOTIDE SEQUENCE [LARGE SCALE GENOMIC DNA]</scope>
    <source>
        <strain evidence="1">25433</strain>
    </source>
</reference>
<dbReference type="EMBL" id="JH657946">
    <property type="protein sequence ID" value="EXM21445.1"/>
    <property type="molecule type" value="Genomic_DNA"/>
</dbReference>
<dbReference type="Proteomes" id="UP000030701">
    <property type="component" value="Unassembled WGS sequence"/>
</dbReference>
<gene>
    <name evidence="1" type="ORF">FOTG_10685</name>
</gene>
<dbReference type="AlphaFoldDB" id="X0MLL5"/>
<sequence length="90" mass="10682">MRRVQELFYLDVREDPLLLEGLDVRGLREFCNAEKLKETEVVQKGNSKLRKGEFVVKTISLSWDGYSGWGWMRIPTGYLLELWTFLVWNK</sequence>
<protein>
    <submittedName>
        <fullName evidence="1">Uncharacterized protein</fullName>
    </submittedName>
</protein>
<dbReference type="HOGENOM" id="CLU_2440937_0_0_1"/>
<name>X0MLL5_FUSOX</name>
<reference evidence="1" key="2">
    <citation type="submission" date="2012-05" db="EMBL/GenBank/DDBJ databases">
        <title>The Genome Annotation of Fusarium oxysporum Cotton.</title>
        <authorList>
            <consortium name="The Broad Institute Genomics Platform"/>
            <person name="Ma L.-J."/>
            <person name="Corby-Kistler H."/>
            <person name="Broz K."/>
            <person name="Gale L.R."/>
            <person name="Jonkers W."/>
            <person name="O'Donnell K."/>
            <person name="Ploetz R."/>
            <person name="Steinberg C."/>
            <person name="Schwartz D.C."/>
            <person name="VanEtten H."/>
            <person name="Zhou S."/>
            <person name="Young S.K."/>
            <person name="Zeng Q."/>
            <person name="Gargeya S."/>
            <person name="Fitzgerald M."/>
            <person name="Abouelleil A."/>
            <person name="Alvarado L."/>
            <person name="Chapman S.B."/>
            <person name="Gainer-Dewar J."/>
            <person name="Goldberg J."/>
            <person name="Griggs A."/>
            <person name="Gujja S."/>
            <person name="Hansen M."/>
            <person name="Howarth C."/>
            <person name="Imamovic A."/>
            <person name="Ireland A."/>
            <person name="Larimer J."/>
            <person name="McCowan C."/>
            <person name="Murphy C."/>
            <person name="Pearson M."/>
            <person name="Poon T.W."/>
            <person name="Priest M."/>
            <person name="Roberts A."/>
            <person name="Saif S."/>
            <person name="Shea T."/>
            <person name="Sykes S."/>
            <person name="Wortman J."/>
            <person name="Nusbaum C."/>
            <person name="Birren B."/>
        </authorList>
    </citation>
    <scope>NUCLEOTIDE SEQUENCE</scope>
    <source>
        <strain evidence="1">25433</strain>
    </source>
</reference>